<dbReference type="EMBL" id="JBHUDH010000010">
    <property type="protein sequence ID" value="MFD1524908.1"/>
    <property type="molecule type" value="Genomic_DNA"/>
</dbReference>
<sequence length="110" mass="12350">MDRTDPRATYDDPSEAERVTEVESEQFEVERVERRQELLEAPGYRRRPRRWIPDAGDSGREEIMVLAGDDSHALIAARRAAELASAADDASLTLFDVQPPAADTEADRSH</sequence>
<reference evidence="2 3" key="1">
    <citation type="journal article" date="2019" name="Int. J. Syst. Evol. Microbiol.">
        <title>The Global Catalogue of Microorganisms (GCM) 10K type strain sequencing project: providing services to taxonomists for standard genome sequencing and annotation.</title>
        <authorList>
            <consortium name="The Broad Institute Genomics Platform"/>
            <consortium name="The Broad Institute Genome Sequencing Center for Infectious Disease"/>
            <person name="Wu L."/>
            <person name="Ma J."/>
        </authorList>
    </citation>
    <scope>NUCLEOTIDE SEQUENCE [LARGE SCALE GENOMIC DNA]</scope>
    <source>
        <strain evidence="2 3">CGMCC 1.12285</strain>
    </source>
</reference>
<feature type="compositionally biased region" description="Basic and acidic residues" evidence="1">
    <location>
        <begin position="1"/>
        <end position="21"/>
    </location>
</feature>
<dbReference type="Proteomes" id="UP001597111">
    <property type="component" value="Unassembled WGS sequence"/>
</dbReference>
<accession>A0ABD6B255</accession>
<protein>
    <recommendedName>
        <fullName evidence="4">Universal stress protein family protein</fullName>
    </recommendedName>
</protein>
<keyword evidence="3" id="KW-1185">Reference proteome</keyword>
<dbReference type="AlphaFoldDB" id="A0ABD6B255"/>
<gene>
    <name evidence="2" type="ORF">ACFR9S_01150</name>
</gene>
<evidence type="ECO:0000313" key="2">
    <source>
        <dbReference type="EMBL" id="MFD1524908.1"/>
    </source>
</evidence>
<evidence type="ECO:0000256" key="1">
    <source>
        <dbReference type="SAM" id="MobiDB-lite"/>
    </source>
</evidence>
<evidence type="ECO:0000313" key="3">
    <source>
        <dbReference type="Proteomes" id="UP001597111"/>
    </source>
</evidence>
<comment type="caution">
    <text evidence="2">The sequence shown here is derived from an EMBL/GenBank/DDBJ whole genome shotgun (WGS) entry which is preliminary data.</text>
</comment>
<evidence type="ECO:0008006" key="4">
    <source>
        <dbReference type="Google" id="ProtNLM"/>
    </source>
</evidence>
<name>A0ABD6B255_9EURY</name>
<dbReference type="RefSeq" id="WP_379731556.1">
    <property type="nucleotide sequence ID" value="NZ_JBHSWZ010000106.1"/>
</dbReference>
<proteinExistence type="predicted"/>
<feature type="region of interest" description="Disordered" evidence="1">
    <location>
        <begin position="1"/>
        <end position="26"/>
    </location>
</feature>
<organism evidence="2 3">
    <name type="scientific">Halolamina salina</name>
    <dbReference type="NCBI Taxonomy" id="1220023"/>
    <lineage>
        <taxon>Archaea</taxon>
        <taxon>Methanobacteriati</taxon>
        <taxon>Methanobacteriota</taxon>
        <taxon>Stenosarchaea group</taxon>
        <taxon>Halobacteria</taxon>
        <taxon>Halobacteriales</taxon>
        <taxon>Haloferacaceae</taxon>
    </lineage>
</organism>